<dbReference type="RefSeq" id="WP_353641824.1">
    <property type="nucleotide sequence ID" value="NZ_CP159253.1"/>
</dbReference>
<dbReference type="AlphaFoldDB" id="A0AAU8CV04"/>
<dbReference type="Pfam" id="PF08241">
    <property type="entry name" value="Methyltransf_11"/>
    <property type="match status" value="1"/>
</dbReference>
<gene>
    <name evidence="2" type="ORF">ABVK50_09310</name>
</gene>
<dbReference type="PANTHER" id="PTHR42912:SF80">
    <property type="entry name" value="METHYLTRANSFERASE DOMAIN-CONTAINING PROTEIN"/>
    <property type="match status" value="1"/>
</dbReference>
<dbReference type="InterPro" id="IPR029063">
    <property type="entry name" value="SAM-dependent_MTases_sf"/>
</dbReference>
<keyword evidence="2" id="KW-0489">Methyltransferase</keyword>
<reference evidence="2" key="1">
    <citation type="submission" date="2024-06" db="EMBL/GenBank/DDBJ databases">
        <title>Mesorhizobium karijinii sp. nov., a symbiont of the iconic Swainsona formosa from arid Australia.</title>
        <authorList>
            <person name="Hill Y.J."/>
            <person name="Watkin E.L.J."/>
            <person name="O'Hara G.W."/>
            <person name="Terpolilli J."/>
            <person name="Tye M.L."/>
            <person name="Kohlmeier M.G."/>
        </authorList>
    </citation>
    <scope>NUCLEOTIDE SEQUENCE</scope>
    <source>
        <strain evidence="2">WSM2240</strain>
    </source>
</reference>
<dbReference type="GO" id="GO:0032259">
    <property type="term" value="P:methylation"/>
    <property type="evidence" value="ECO:0007669"/>
    <property type="project" value="UniProtKB-KW"/>
</dbReference>
<dbReference type="Gene3D" id="3.40.50.150">
    <property type="entry name" value="Vaccinia Virus protein VP39"/>
    <property type="match status" value="1"/>
</dbReference>
<dbReference type="PANTHER" id="PTHR42912">
    <property type="entry name" value="METHYLTRANSFERASE"/>
    <property type="match status" value="1"/>
</dbReference>
<dbReference type="CDD" id="cd02440">
    <property type="entry name" value="AdoMet_MTases"/>
    <property type="match status" value="1"/>
</dbReference>
<proteinExistence type="predicted"/>
<evidence type="ECO:0000259" key="1">
    <source>
        <dbReference type="Pfam" id="PF08241"/>
    </source>
</evidence>
<evidence type="ECO:0000313" key="2">
    <source>
        <dbReference type="EMBL" id="XCG50651.1"/>
    </source>
</evidence>
<dbReference type="EC" id="2.1.-.-" evidence="2"/>
<feature type="domain" description="Methyltransferase type 11" evidence="1">
    <location>
        <begin position="58"/>
        <end position="153"/>
    </location>
</feature>
<dbReference type="EMBL" id="CP159253">
    <property type="protein sequence ID" value="XCG50651.1"/>
    <property type="molecule type" value="Genomic_DNA"/>
</dbReference>
<keyword evidence="2" id="KW-0808">Transferase</keyword>
<dbReference type="GO" id="GO:0008757">
    <property type="term" value="F:S-adenosylmethionine-dependent methyltransferase activity"/>
    <property type="evidence" value="ECO:0007669"/>
    <property type="project" value="InterPro"/>
</dbReference>
<sequence>MAGETNYSLRDEIRDYWSARAETFDLSVGHEIFSQRERTAWHGLILRHLGPGEGRRALDLACGTGVVSHLMHDLGYAVTGLDWSEAMLSKARAKAAQRESDIRFLLGDAERTLEEKKSYDVLVTRHLVWTLVDPQAAFAEWFALLKPGGRLLIVDGDFVTETWAARLRTALGKITGRQTIEPSGGLDQAMAERHRNILSRLHFSRGAKADKVCAHLVEAGFEAPVTDTRLGAIHRAQARHMGFFKALERSTQHRYAIRATKPARAFRSRL</sequence>
<dbReference type="InterPro" id="IPR050508">
    <property type="entry name" value="Methyltransf_Superfamily"/>
</dbReference>
<dbReference type="InterPro" id="IPR013216">
    <property type="entry name" value="Methyltransf_11"/>
</dbReference>
<dbReference type="SUPFAM" id="SSF53335">
    <property type="entry name" value="S-adenosyl-L-methionine-dependent methyltransferases"/>
    <property type="match status" value="1"/>
</dbReference>
<accession>A0AAU8CV04</accession>
<organism evidence="2">
    <name type="scientific">Mesorhizobium sp. WSM2240</name>
    <dbReference type="NCBI Taxonomy" id="3228851"/>
    <lineage>
        <taxon>Bacteria</taxon>
        <taxon>Pseudomonadati</taxon>
        <taxon>Pseudomonadota</taxon>
        <taxon>Alphaproteobacteria</taxon>
        <taxon>Hyphomicrobiales</taxon>
        <taxon>Phyllobacteriaceae</taxon>
        <taxon>Mesorhizobium</taxon>
    </lineage>
</organism>
<name>A0AAU8CV04_9HYPH</name>
<protein>
    <submittedName>
        <fullName evidence="2">Class I SAM-dependent methyltransferase</fullName>
        <ecNumber evidence="2">2.1.-.-</ecNumber>
    </submittedName>
</protein>